<evidence type="ECO:0000313" key="2">
    <source>
        <dbReference type="EMBL" id="GBP90049.1"/>
    </source>
</evidence>
<dbReference type="Proteomes" id="UP000299102">
    <property type="component" value="Unassembled WGS sequence"/>
</dbReference>
<proteinExistence type="predicted"/>
<gene>
    <name evidence="2" type="ORF">EVAR_68057_1</name>
</gene>
<feature type="region of interest" description="Disordered" evidence="1">
    <location>
        <begin position="1"/>
        <end position="22"/>
    </location>
</feature>
<evidence type="ECO:0000256" key="1">
    <source>
        <dbReference type="SAM" id="MobiDB-lite"/>
    </source>
</evidence>
<dbReference type="EMBL" id="BGZK01002051">
    <property type="protein sequence ID" value="GBP90049.1"/>
    <property type="molecule type" value="Genomic_DNA"/>
</dbReference>
<dbReference type="AlphaFoldDB" id="A0A4C1ZSQ7"/>
<protein>
    <submittedName>
        <fullName evidence="2">Uncharacterized protein</fullName>
    </submittedName>
</protein>
<evidence type="ECO:0000313" key="3">
    <source>
        <dbReference type="Proteomes" id="UP000299102"/>
    </source>
</evidence>
<comment type="caution">
    <text evidence="2">The sequence shown here is derived from an EMBL/GenBank/DDBJ whole genome shotgun (WGS) entry which is preliminary data.</text>
</comment>
<organism evidence="2 3">
    <name type="scientific">Eumeta variegata</name>
    <name type="common">Bagworm moth</name>
    <name type="synonym">Eumeta japonica</name>
    <dbReference type="NCBI Taxonomy" id="151549"/>
    <lineage>
        <taxon>Eukaryota</taxon>
        <taxon>Metazoa</taxon>
        <taxon>Ecdysozoa</taxon>
        <taxon>Arthropoda</taxon>
        <taxon>Hexapoda</taxon>
        <taxon>Insecta</taxon>
        <taxon>Pterygota</taxon>
        <taxon>Neoptera</taxon>
        <taxon>Endopterygota</taxon>
        <taxon>Lepidoptera</taxon>
        <taxon>Glossata</taxon>
        <taxon>Ditrysia</taxon>
        <taxon>Tineoidea</taxon>
        <taxon>Psychidae</taxon>
        <taxon>Oiketicinae</taxon>
        <taxon>Eumeta</taxon>
    </lineage>
</organism>
<accession>A0A4C1ZSQ7</accession>
<name>A0A4C1ZSQ7_EUMVA</name>
<keyword evidence="3" id="KW-1185">Reference proteome</keyword>
<reference evidence="2 3" key="1">
    <citation type="journal article" date="2019" name="Commun. Biol.">
        <title>The bagworm genome reveals a unique fibroin gene that provides high tensile strength.</title>
        <authorList>
            <person name="Kono N."/>
            <person name="Nakamura H."/>
            <person name="Ohtoshi R."/>
            <person name="Tomita M."/>
            <person name="Numata K."/>
            <person name="Arakawa K."/>
        </authorList>
    </citation>
    <scope>NUCLEOTIDE SEQUENCE [LARGE SCALE GENOMIC DNA]</scope>
</reference>
<sequence length="91" mass="10640">MPADPQQLHVNKYHDRKKSSEPLRLRIRYRDRQGPVHKNTLDTHEIYVFFSKFIPQARGTRLLGREAAAAVTLRRPPRAPARTTTVQYFIS</sequence>